<proteinExistence type="predicted"/>
<dbReference type="EMBL" id="JAMQJY010000001">
    <property type="protein sequence ID" value="MCM2675608.1"/>
    <property type="molecule type" value="Genomic_DNA"/>
</dbReference>
<gene>
    <name evidence="1" type="ORF">NDM98_08945</name>
</gene>
<name>A0ABT0XI86_9BACI</name>
<sequence length="63" mass="7214">MGFTNRLNEIERSAAGPHLRQVRRNHLIRDLKAVGETLDRESKQFVELLIIAVLEAGERVSLF</sequence>
<reference evidence="1" key="1">
    <citation type="submission" date="2022-06" db="EMBL/GenBank/DDBJ databases">
        <title>Alkalicoccobacillus porphyridii sp. nov., isolated from a marine red alga, Porphyridium purpureum and reclassification of Shouchella plakortidis and Shouchella gibsonii as Alkalicoccobacillus plakortidis comb. nov. and Alkalicoccobacillus gibsonii comb. nov.</title>
        <authorList>
            <person name="Kim K.H."/>
            <person name="Lee J.K."/>
            <person name="Han D.M."/>
            <person name="Baek J.H."/>
            <person name="Jeon C.O."/>
        </authorList>
    </citation>
    <scope>NUCLEOTIDE SEQUENCE</scope>
    <source>
        <strain evidence="1">DSM 19153</strain>
    </source>
</reference>
<organism evidence="1 2">
    <name type="scientific">Alkalicoccobacillus plakortidis</name>
    <dbReference type="NCBI Taxonomy" id="444060"/>
    <lineage>
        <taxon>Bacteria</taxon>
        <taxon>Bacillati</taxon>
        <taxon>Bacillota</taxon>
        <taxon>Bacilli</taxon>
        <taxon>Bacillales</taxon>
        <taxon>Bacillaceae</taxon>
        <taxon>Alkalicoccobacillus</taxon>
    </lineage>
</organism>
<evidence type="ECO:0000313" key="2">
    <source>
        <dbReference type="Proteomes" id="UP001203665"/>
    </source>
</evidence>
<dbReference type="RefSeq" id="WP_251606534.1">
    <property type="nucleotide sequence ID" value="NZ_JAMQJY010000001.1"/>
</dbReference>
<accession>A0ABT0XI86</accession>
<keyword evidence="2" id="KW-1185">Reference proteome</keyword>
<comment type="caution">
    <text evidence="1">The sequence shown here is derived from an EMBL/GenBank/DDBJ whole genome shotgun (WGS) entry which is preliminary data.</text>
</comment>
<protein>
    <submittedName>
        <fullName evidence="1">Uncharacterized protein</fullName>
    </submittedName>
</protein>
<dbReference type="Proteomes" id="UP001203665">
    <property type="component" value="Unassembled WGS sequence"/>
</dbReference>
<evidence type="ECO:0000313" key="1">
    <source>
        <dbReference type="EMBL" id="MCM2675608.1"/>
    </source>
</evidence>